<feature type="transmembrane region" description="Helical" evidence="1">
    <location>
        <begin position="145"/>
        <end position="169"/>
    </location>
</feature>
<protein>
    <submittedName>
        <fullName evidence="2">Uncharacterized protein</fullName>
    </submittedName>
</protein>
<comment type="caution">
    <text evidence="2">The sequence shown here is derived from an EMBL/GenBank/DDBJ whole genome shotgun (WGS) entry which is preliminary data.</text>
</comment>
<reference evidence="2 3" key="1">
    <citation type="journal article" date="2018" name="IMA Fungus">
        <title>IMA Genome-F 9: Draft genome sequence of Annulohypoxylon stygium, Aspergillus mulundensis, Berkeleyomyces basicola (syn. Thielaviopsis basicola), Ceratocystis smalleyi, two Cercospora beticola strains, Coleophoma cylindrospora, Fusarium fracticaudum, Phialophora cf. hyalina, and Morchella septimelata.</title>
        <authorList>
            <person name="Wingfield B.D."/>
            <person name="Bills G.F."/>
            <person name="Dong Y."/>
            <person name="Huang W."/>
            <person name="Nel W.J."/>
            <person name="Swalarsk-Parry B.S."/>
            <person name="Vaghefi N."/>
            <person name="Wilken P.M."/>
            <person name="An Z."/>
            <person name="de Beer Z.W."/>
            <person name="De Vos L."/>
            <person name="Chen L."/>
            <person name="Duong T.A."/>
            <person name="Gao Y."/>
            <person name="Hammerbacher A."/>
            <person name="Kikkert J.R."/>
            <person name="Li Y."/>
            <person name="Li H."/>
            <person name="Li K."/>
            <person name="Li Q."/>
            <person name="Liu X."/>
            <person name="Ma X."/>
            <person name="Naidoo K."/>
            <person name="Pethybridge S.J."/>
            <person name="Sun J."/>
            <person name="Steenkamp E.T."/>
            <person name="van der Nest M.A."/>
            <person name="van Wyk S."/>
            <person name="Wingfield M.J."/>
            <person name="Xiong C."/>
            <person name="Yue Q."/>
            <person name="Zhang X."/>
        </authorList>
    </citation>
    <scope>NUCLEOTIDE SEQUENCE [LARGE SCALE GENOMIC DNA]</scope>
    <source>
        <strain evidence="2 3">BP5796</strain>
    </source>
</reference>
<evidence type="ECO:0000313" key="2">
    <source>
        <dbReference type="EMBL" id="RDW56830.1"/>
    </source>
</evidence>
<evidence type="ECO:0000313" key="3">
    <source>
        <dbReference type="Proteomes" id="UP000256328"/>
    </source>
</evidence>
<dbReference type="AlphaFoldDB" id="A0A3D8Q583"/>
<proteinExistence type="predicted"/>
<sequence>MSFAYRADLSAGEKSDSTHAVHLDYRIEILSFSQFVTTASFSQNYIPDETDSSAAKSIMMALLAELKLRTDRVLEALMLDFYIAIYLVVYIIFRISSLIFLAILILVNCSICCLLLWQASSPSVYLGYGSRLMGLTTTIKTKIDIMLAILFAERGLFSFSITPLVHLYYALFDPISSASSSLWRAAALFWLSRSNRVRMPPKAGKLHIISWARETVARPGTFQCLASTYSDNAGIG</sequence>
<name>A0A3D8Q583_9HELO</name>
<feature type="transmembrane region" description="Helical" evidence="1">
    <location>
        <begin position="99"/>
        <end position="117"/>
    </location>
</feature>
<dbReference type="Proteomes" id="UP000256328">
    <property type="component" value="Unassembled WGS sequence"/>
</dbReference>
<feature type="transmembrane region" description="Helical" evidence="1">
    <location>
        <begin position="73"/>
        <end position="93"/>
    </location>
</feature>
<keyword evidence="3" id="KW-1185">Reference proteome</keyword>
<organism evidence="2 3">
    <name type="scientific">Coleophoma crateriformis</name>
    <dbReference type="NCBI Taxonomy" id="565419"/>
    <lineage>
        <taxon>Eukaryota</taxon>
        <taxon>Fungi</taxon>
        <taxon>Dikarya</taxon>
        <taxon>Ascomycota</taxon>
        <taxon>Pezizomycotina</taxon>
        <taxon>Leotiomycetes</taxon>
        <taxon>Helotiales</taxon>
        <taxon>Dermateaceae</taxon>
        <taxon>Coleophoma</taxon>
    </lineage>
</organism>
<evidence type="ECO:0000256" key="1">
    <source>
        <dbReference type="SAM" id="Phobius"/>
    </source>
</evidence>
<keyword evidence="1" id="KW-1133">Transmembrane helix</keyword>
<keyword evidence="1" id="KW-0472">Membrane</keyword>
<accession>A0A3D8Q583</accession>
<dbReference type="EMBL" id="PDLN01000024">
    <property type="protein sequence ID" value="RDW56830.1"/>
    <property type="molecule type" value="Genomic_DNA"/>
</dbReference>
<gene>
    <name evidence="2" type="ORF">BP5796_12897</name>
</gene>
<keyword evidence="1" id="KW-0812">Transmembrane</keyword>